<dbReference type="InterPro" id="IPR023772">
    <property type="entry name" value="DNA-bd_HTH_TetR-type_CS"/>
</dbReference>
<evidence type="ECO:0000313" key="7">
    <source>
        <dbReference type="Proteomes" id="UP000242320"/>
    </source>
</evidence>
<name>A0A1X2LCC8_9MYCO</name>
<keyword evidence="3" id="KW-0804">Transcription</keyword>
<organism evidence="6 7">
    <name type="scientific">Mycolicibacterium vulneris</name>
    <dbReference type="NCBI Taxonomy" id="547163"/>
    <lineage>
        <taxon>Bacteria</taxon>
        <taxon>Bacillati</taxon>
        <taxon>Actinomycetota</taxon>
        <taxon>Actinomycetes</taxon>
        <taxon>Mycobacteriales</taxon>
        <taxon>Mycobacteriaceae</taxon>
        <taxon>Mycolicibacterium</taxon>
    </lineage>
</organism>
<dbReference type="SUPFAM" id="SSF46689">
    <property type="entry name" value="Homeodomain-like"/>
    <property type="match status" value="1"/>
</dbReference>
<evidence type="ECO:0000313" key="6">
    <source>
        <dbReference type="EMBL" id="OSC31628.1"/>
    </source>
</evidence>
<dbReference type="Gene3D" id="1.10.357.10">
    <property type="entry name" value="Tetracycline Repressor, domain 2"/>
    <property type="match status" value="1"/>
</dbReference>
<dbReference type="GO" id="GO:0000976">
    <property type="term" value="F:transcription cis-regulatory region binding"/>
    <property type="evidence" value="ECO:0007669"/>
    <property type="project" value="TreeGrafter"/>
</dbReference>
<dbReference type="AlphaFoldDB" id="A0A1X2LCC8"/>
<evidence type="ECO:0000256" key="4">
    <source>
        <dbReference type="PROSITE-ProRule" id="PRU00335"/>
    </source>
</evidence>
<dbReference type="InterPro" id="IPR001647">
    <property type="entry name" value="HTH_TetR"/>
</dbReference>
<feature type="DNA-binding region" description="H-T-H motif" evidence="4">
    <location>
        <begin position="37"/>
        <end position="56"/>
    </location>
</feature>
<feature type="domain" description="HTH tetR-type" evidence="5">
    <location>
        <begin position="14"/>
        <end position="74"/>
    </location>
</feature>
<keyword evidence="2 4" id="KW-0238">DNA-binding</keyword>
<dbReference type="PRINTS" id="PR00455">
    <property type="entry name" value="HTHTETR"/>
</dbReference>
<reference evidence="6 7" key="1">
    <citation type="submission" date="2017-04" db="EMBL/GenBank/DDBJ databases">
        <title>The new phylogeny of genus Mycobacterium.</title>
        <authorList>
            <person name="Tortoli E."/>
            <person name="Trovato A."/>
            <person name="Cirillo D.M."/>
        </authorList>
    </citation>
    <scope>NUCLEOTIDE SEQUENCE [LARGE SCALE GENOMIC DNA]</scope>
    <source>
        <strain evidence="6 7">DSM 45247</strain>
    </source>
</reference>
<protein>
    <submittedName>
        <fullName evidence="6">TetR family transcriptional regulator</fullName>
    </submittedName>
</protein>
<keyword evidence="7" id="KW-1185">Reference proteome</keyword>
<accession>A0A1X2LCC8</accession>
<dbReference type="EMBL" id="NCXM01000003">
    <property type="protein sequence ID" value="OSC31628.1"/>
    <property type="molecule type" value="Genomic_DNA"/>
</dbReference>
<proteinExistence type="predicted"/>
<dbReference type="PANTHER" id="PTHR30055:SF234">
    <property type="entry name" value="HTH-TYPE TRANSCRIPTIONAL REGULATOR BETI"/>
    <property type="match status" value="1"/>
</dbReference>
<dbReference type="InterPro" id="IPR041347">
    <property type="entry name" value="MftR_C"/>
</dbReference>
<dbReference type="Pfam" id="PF17754">
    <property type="entry name" value="TetR_C_14"/>
    <property type="match status" value="1"/>
</dbReference>
<dbReference type="Pfam" id="PF00440">
    <property type="entry name" value="TetR_N"/>
    <property type="match status" value="1"/>
</dbReference>
<evidence type="ECO:0000256" key="1">
    <source>
        <dbReference type="ARBA" id="ARBA00023015"/>
    </source>
</evidence>
<dbReference type="RefSeq" id="WP_085288700.1">
    <property type="nucleotide sequence ID" value="NZ_NCXM01000003.1"/>
</dbReference>
<dbReference type="OrthoDB" id="3211155at2"/>
<dbReference type="PROSITE" id="PS01081">
    <property type="entry name" value="HTH_TETR_1"/>
    <property type="match status" value="1"/>
</dbReference>
<dbReference type="PROSITE" id="PS50977">
    <property type="entry name" value="HTH_TETR_2"/>
    <property type="match status" value="1"/>
</dbReference>
<dbReference type="PANTHER" id="PTHR30055">
    <property type="entry name" value="HTH-TYPE TRANSCRIPTIONAL REGULATOR RUTR"/>
    <property type="match status" value="1"/>
</dbReference>
<evidence type="ECO:0000256" key="2">
    <source>
        <dbReference type="ARBA" id="ARBA00023125"/>
    </source>
</evidence>
<dbReference type="Gene3D" id="1.10.10.60">
    <property type="entry name" value="Homeodomain-like"/>
    <property type="match status" value="1"/>
</dbReference>
<sequence length="196" mass="21432">MVRGERSPRGDHADRVRSTLVDVALDLFSAQGYDATTTDEIAKAAGVSTRTFFRYFPTKQSILFFGAYDFIQGFRGVYLAQPTSVSDLDAMTESFASLAIGLKRIRRRVSLYQKAVATSVVLRGQERQDQDGNAQIVAMAVAERRGLPTPDAAAEVLAGVGLLLLDRAVKRWVSGPDHTVDDLVRHEFAALSAALR</sequence>
<dbReference type="Proteomes" id="UP000242320">
    <property type="component" value="Unassembled WGS sequence"/>
</dbReference>
<gene>
    <name evidence="6" type="ORF">B8W69_04125</name>
</gene>
<dbReference type="GO" id="GO:0003700">
    <property type="term" value="F:DNA-binding transcription factor activity"/>
    <property type="evidence" value="ECO:0007669"/>
    <property type="project" value="TreeGrafter"/>
</dbReference>
<dbReference type="InterPro" id="IPR009057">
    <property type="entry name" value="Homeodomain-like_sf"/>
</dbReference>
<evidence type="ECO:0000259" key="5">
    <source>
        <dbReference type="PROSITE" id="PS50977"/>
    </source>
</evidence>
<comment type="caution">
    <text evidence="6">The sequence shown here is derived from an EMBL/GenBank/DDBJ whole genome shotgun (WGS) entry which is preliminary data.</text>
</comment>
<keyword evidence="1" id="KW-0805">Transcription regulation</keyword>
<dbReference type="InterPro" id="IPR050109">
    <property type="entry name" value="HTH-type_TetR-like_transc_reg"/>
</dbReference>
<evidence type="ECO:0000256" key="3">
    <source>
        <dbReference type="ARBA" id="ARBA00023163"/>
    </source>
</evidence>